<dbReference type="GO" id="GO:0016787">
    <property type="term" value="F:hydrolase activity"/>
    <property type="evidence" value="ECO:0007669"/>
    <property type="project" value="UniProtKB-KW"/>
</dbReference>
<evidence type="ECO:0000313" key="5">
    <source>
        <dbReference type="EMBL" id="KAI7843285.1"/>
    </source>
</evidence>
<accession>A0AAD5DWD6</accession>
<keyword evidence="2" id="KW-0067">ATP-binding</keyword>
<evidence type="ECO:0000256" key="1">
    <source>
        <dbReference type="ARBA" id="ARBA00022801"/>
    </source>
</evidence>
<comment type="caution">
    <text evidence="5">The sequence shown here is derived from an EMBL/GenBank/DDBJ whole genome shotgun (WGS) entry which is preliminary data.</text>
</comment>
<evidence type="ECO:0000256" key="2">
    <source>
        <dbReference type="ARBA" id="ARBA00022806"/>
    </source>
</evidence>
<evidence type="ECO:0000256" key="3">
    <source>
        <dbReference type="SAM" id="MobiDB-lite"/>
    </source>
</evidence>
<protein>
    <recommendedName>
        <fullName evidence="4">ATP-dependent rRNA helicase SPB4-like C-terminal extension domain-containing protein</fullName>
    </recommendedName>
</protein>
<dbReference type="AlphaFoldDB" id="A0AAD5DWD6"/>
<keyword evidence="2" id="KW-0547">Nucleotide-binding</keyword>
<keyword evidence="1" id="KW-0378">Hydrolase</keyword>
<keyword evidence="6" id="KW-1185">Reference proteome</keyword>
<feature type="region of interest" description="Disordered" evidence="3">
    <location>
        <begin position="59"/>
        <end position="126"/>
    </location>
</feature>
<sequence>MEAVAADRHLTALGGDAFRSWVRAYATHAVVVKEIFHVRRLHLGHVAHAFALKERPTLVGKSAAKASAQQKRKASHSQRSGGGGGKRPKGSSGSGKSGGGKSGGRKQPRKAAAQVVGGKGTMYNLA</sequence>
<organism evidence="5 6">
    <name type="scientific">Chlorella ohadii</name>
    <dbReference type="NCBI Taxonomy" id="2649997"/>
    <lineage>
        <taxon>Eukaryota</taxon>
        <taxon>Viridiplantae</taxon>
        <taxon>Chlorophyta</taxon>
        <taxon>core chlorophytes</taxon>
        <taxon>Trebouxiophyceae</taxon>
        <taxon>Chlorellales</taxon>
        <taxon>Chlorellaceae</taxon>
        <taxon>Chlorella clade</taxon>
        <taxon>Chlorella</taxon>
    </lineage>
</organism>
<dbReference type="GO" id="GO:0004386">
    <property type="term" value="F:helicase activity"/>
    <property type="evidence" value="ECO:0007669"/>
    <property type="project" value="UniProtKB-KW"/>
</dbReference>
<dbReference type="EMBL" id="JADXDR010000041">
    <property type="protein sequence ID" value="KAI7843285.1"/>
    <property type="molecule type" value="Genomic_DNA"/>
</dbReference>
<feature type="compositionally biased region" description="Gly residues" evidence="3">
    <location>
        <begin position="92"/>
        <end position="102"/>
    </location>
</feature>
<dbReference type="Proteomes" id="UP001205105">
    <property type="component" value="Unassembled WGS sequence"/>
</dbReference>
<name>A0AAD5DWD6_9CHLO</name>
<gene>
    <name evidence="5" type="ORF">COHA_003117</name>
</gene>
<dbReference type="InterPro" id="IPR025313">
    <property type="entry name" value="SPB4-like_CTE"/>
</dbReference>
<proteinExistence type="predicted"/>
<dbReference type="Pfam" id="PF13959">
    <property type="entry name" value="CTE_SPB4"/>
    <property type="match status" value="1"/>
</dbReference>
<evidence type="ECO:0000313" key="6">
    <source>
        <dbReference type="Proteomes" id="UP001205105"/>
    </source>
</evidence>
<reference evidence="5" key="1">
    <citation type="submission" date="2020-11" db="EMBL/GenBank/DDBJ databases">
        <title>Chlorella ohadii genome sequencing and assembly.</title>
        <authorList>
            <person name="Murik O."/>
            <person name="Treves H."/>
            <person name="Kedem I."/>
            <person name="Shotland Y."/>
            <person name="Kaplan A."/>
        </authorList>
    </citation>
    <scope>NUCLEOTIDE SEQUENCE</scope>
    <source>
        <strain evidence="5">1</strain>
    </source>
</reference>
<evidence type="ECO:0000259" key="4">
    <source>
        <dbReference type="SMART" id="SM01178"/>
    </source>
</evidence>
<dbReference type="SMART" id="SM01178">
    <property type="entry name" value="DUF4217"/>
    <property type="match status" value="1"/>
</dbReference>
<feature type="domain" description="ATP-dependent rRNA helicase SPB4-like C-terminal extension" evidence="4">
    <location>
        <begin position="1"/>
        <end position="60"/>
    </location>
</feature>
<keyword evidence="2" id="KW-0347">Helicase</keyword>